<proteinExistence type="predicted"/>
<protein>
    <submittedName>
        <fullName evidence="1">Uncharacterized protein</fullName>
    </submittedName>
</protein>
<dbReference type="EMBL" id="JAUSVS010000004">
    <property type="protein sequence ID" value="MDQ0464743.1"/>
    <property type="molecule type" value="Genomic_DNA"/>
</dbReference>
<organism evidence="1 2">
    <name type="scientific">Caulobacter ginsengisoli</name>
    <dbReference type="NCBI Taxonomy" id="400775"/>
    <lineage>
        <taxon>Bacteria</taxon>
        <taxon>Pseudomonadati</taxon>
        <taxon>Pseudomonadota</taxon>
        <taxon>Alphaproteobacteria</taxon>
        <taxon>Caulobacterales</taxon>
        <taxon>Caulobacteraceae</taxon>
        <taxon>Caulobacter</taxon>
    </lineage>
</organism>
<gene>
    <name evidence="1" type="ORF">QO010_002527</name>
</gene>
<reference evidence="1 2" key="1">
    <citation type="submission" date="2023-07" db="EMBL/GenBank/DDBJ databases">
        <title>Genomic Encyclopedia of Type Strains, Phase IV (KMG-IV): sequencing the most valuable type-strain genomes for metagenomic binning, comparative biology and taxonomic classification.</title>
        <authorList>
            <person name="Goeker M."/>
        </authorList>
    </citation>
    <scope>NUCLEOTIDE SEQUENCE [LARGE SCALE GENOMIC DNA]</scope>
    <source>
        <strain evidence="1 2">DSM 18695</strain>
    </source>
</reference>
<comment type="caution">
    <text evidence="1">The sequence shown here is derived from an EMBL/GenBank/DDBJ whole genome shotgun (WGS) entry which is preliminary data.</text>
</comment>
<accession>A0ABU0IUD1</accession>
<dbReference type="Proteomes" id="UP001228905">
    <property type="component" value="Unassembled WGS sequence"/>
</dbReference>
<evidence type="ECO:0000313" key="2">
    <source>
        <dbReference type="Proteomes" id="UP001228905"/>
    </source>
</evidence>
<evidence type="ECO:0000313" key="1">
    <source>
        <dbReference type="EMBL" id="MDQ0464743.1"/>
    </source>
</evidence>
<keyword evidence="2" id="KW-1185">Reference proteome</keyword>
<sequence length="36" mass="3986">MTTAHFNLSSDGSRLTDVAHLADGRKLVRYRCPAKP</sequence>
<name>A0ABU0IUD1_9CAUL</name>